<feature type="coiled-coil region" evidence="1">
    <location>
        <begin position="124"/>
        <end position="162"/>
    </location>
</feature>
<gene>
    <name evidence="2" type="ORF">LCGC14_2305740</name>
</gene>
<evidence type="ECO:0000313" key="2">
    <source>
        <dbReference type="EMBL" id="KKL50412.1"/>
    </source>
</evidence>
<evidence type="ECO:0000256" key="1">
    <source>
        <dbReference type="SAM" id="Coils"/>
    </source>
</evidence>
<reference evidence="2" key="1">
    <citation type="journal article" date="2015" name="Nature">
        <title>Complex archaea that bridge the gap between prokaryotes and eukaryotes.</title>
        <authorList>
            <person name="Spang A."/>
            <person name="Saw J.H."/>
            <person name="Jorgensen S.L."/>
            <person name="Zaremba-Niedzwiedzka K."/>
            <person name="Martijn J."/>
            <person name="Lind A.E."/>
            <person name="van Eijk R."/>
            <person name="Schleper C."/>
            <person name="Guy L."/>
            <person name="Ettema T.J."/>
        </authorList>
    </citation>
    <scope>NUCLEOTIDE SEQUENCE</scope>
</reference>
<accession>A0A0F9FH31</accession>
<dbReference type="AlphaFoldDB" id="A0A0F9FH31"/>
<keyword evidence="1" id="KW-0175">Coiled coil</keyword>
<feature type="non-terminal residue" evidence="2">
    <location>
        <position position="180"/>
    </location>
</feature>
<organism evidence="2">
    <name type="scientific">marine sediment metagenome</name>
    <dbReference type="NCBI Taxonomy" id="412755"/>
    <lineage>
        <taxon>unclassified sequences</taxon>
        <taxon>metagenomes</taxon>
        <taxon>ecological metagenomes</taxon>
    </lineage>
</organism>
<protein>
    <submittedName>
        <fullName evidence="2">Uncharacterized protein</fullName>
    </submittedName>
</protein>
<dbReference type="EMBL" id="LAZR01032608">
    <property type="protein sequence ID" value="KKL50412.1"/>
    <property type="molecule type" value="Genomic_DNA"/>
</dbReference>
<proteinExistence type="predicted"/>
<comment type="caution">
    <text evidence="2">The sequence shown here is derived from an EMBL/GenBank/DDBJ whole genome shotgun (WGS) entry which is preliminary data.</text>
</comment>
<name>A0A0F9FH31_9ZZZZ</name>
<sequence length="180" mass="21395">MKLSNIKIILRDFIYDFNDKFSNLGKPIFAMWNIFHKIKFTTKKIIKEGIEHLNFGSDKLSDATVLWINPQKIDFFLTNKFVKSSEFSMELKGNWDLTKKLIKDSIIYGVLKSRFLETKKDEEIKQFKNDIFNREKDIELLKEELKKERNKTYEQIKNYTTLELQSSKALIAVEIISQIK</sequence>